<dbReference type="AlphaFoldDB" id="A0A7J6NS22"/>
<evidence type="ECO:0000313" key="3">
    <source>
        <dbReference type="Proteomes" id="UP000541610"/>
    </source>
</evidence>
<proteinExistence type="predicted"/>
<organism evidence="2 3">
    <name type="scientific">Perkinsus olseni</name>
    <name type="common">Perkinsus atlanticus</name>
    <dbReference type="NCBI Taxonomy" id="32597"/>
    <lineage>
        <taxon>Eukaryota</taxon>
        <taxon>Sar</taxon>
        <taxon>Alveolata</taxon>
        <taxon>Perkinsozoa</taxon>
        <taxon>Perkinsea</taxon>
        <taxon>Perkinsida</taxon>
        <taxon>Perkinsidae</taxon>
        <taxon>Perkinsus</taxon>
    </lineage>
</organism>
<feature type="region of interest" description="Disordered" evidence="1">
    <location>
        <begin position="30"/>
        <end position="55"/>
    </location>
</feature>
<name>A0A7J6NS22_PEROL</name>
<reference evidence="2 3" key="1">
    <citation type="submission" date="2020-04" db="EMBL/GenBank/DDBJ databases">
        <title>Perkinsus olseni comparative genomics.</title>
        <authorList>
            <person name="Bogema D.R."/>
        </authorList>
    </citation>
    <scope>NUCLEOTIDE SEQUENCE [LARGE SCALE GENOMIC DNA]</scope>
    <source>
        <strain evidence="2">00978-12</strain>
    </source>
</reference>
<evidence type="ECO:0000313" key="2">
    <source>
        <dbReference type="EMBL" id="KAF4686327.1"/>
    </source>
</evidence>
<comment type="caution">
    <text evidence="2">The sequence shown here is derived from an EMBL/GenBank/DDBJ whole genome shotgun (WGS) entry which is preliminary data.</text>
</comment>
<dbReference type="Proteomes" id="UP000541610">
    <property type="component" value="Unassembled WGS sequence"/>
</dbReference>
<dbReference type="EMBL" id="JABANP010000226">
    <property type="protein sequence ID" value="KAF4686327.1"/>
    <property type="molecule type" value="Genomic_DNA"/>
</dbReference>
<gene>
    <name evidence="2" type="ORF">FOZ60_005410</name>
</gene>
<evidence type="ECO:0000256" key="1">
    <source>
        <dbReference type="SAM" id="MobiDB-lite"/>
    </source>
</evidence>
<accession>A0A7J6NS22</accession>
<sequence length="92" mass="11050">MGRWFYPTYRDRTTRCVSIKTSFYLQSNMQTANRRRFPEPPEKFPAPQGDYSDTRLRPRTQDATFKFFSFFTQLSFRPRQAQWSLIKPLPGT</sequence>
<protein>
    <submittedName>
        <fullName evidence="2">Uncharacterized protein</fullName>
    </submittedName>
</protein>